<dbReference type="Pfam" id="PF00664">
    <property type="entry name" value="ABC_membrane"/>
    <property type="match status" value="1"/>
</dbReference>
<keyword evidence="6 7" id="KW-0472">Membrane</keyword>
<sequence length="541" mass="61741">MNIRTYLIRCKKENLIWLFWIFINSLCVFLNGMLSARAITTLVNFNLREFIIYSTAILLVNILWVVQIYQGSKANEKAIQAMCNEIRKDISLKLEEAGIENYEKKNKSTYLSWMTNDIETISDLGFETLELMLMQSLNIFFAIIAFLSFHFSLLFTITVFFITMIKLPKIFTSKLDKNALIFSEKNEELVQAVDDVLSGYRNLKNNNKISFMTSKIISFANRYSVAKINYAKTLGGLMAVQNGTSFISQITILIHAGCLYFLKLIPLGGVSSSQYFSSIIFAGLTGLTANYAEFKSVNKIFEKFENIDSEWSEVEVNNSLSIESEKLKGSFILDNISLERSNSSIFSDFSLEFYANRKYAIIGKSGIGKSTLLKIINQELHPSKGNIYFVNNNAEKFSLTNLQESISYISSDDHIFNESIIFNLTLGKSIPKADIDNVLERVYLKEWIDTLPQGLDTILSQTKIDISSGQKQRIMLARLFLEDKPIWLIDEGTSAIDEQIRKEIERDILKDRGKTVLFVTHHLNNEITSLFDECIDLNDLV</sequence>
<dbReference type="InterPro" id="IPR003439">
    <property type="entry name" value="ABC_transporter-like_ATP-bd"/>
</dbReference>
<feature type="domain" description="ABC transporter" evidence="8">
    <location>
        <begin position="331"/>
        <end position="541"/>
    </location>
</feature>
<dbReference type="SUPFAM" id="SSF52540">
    <property type="entry name" value="P-loop containing nucleoside triphosphate hydrolases"/>
    <property type="match status" value="1"/>
</dbReference>
<evidence type="ECO:0000259" key="8">
    <source>
        <dbReference type="PROSITE" id="PS50893"/>
    </source>
</evidence>
<dbReference type="InterPro" id="IPR017871">
    <property type="entry name" value="ABC_transporter-like_CS"/>
</dbReference>
<dbReference type="InterPro" id="IPR036640">
    <property type="entry name" value="ABC1_TM_sf"/>
</dbReference>
<dbReference type="PROSITE" id="PS00211">
    <property type="entry name" value="ABC_TRANSPORTER_1"/>
    <property type="match status" value="1"/>
</dbReference>
<feature type="transmembrane region" description="Helical" evidence="7">
    <location>
        <begin position="50"/>
        <end position="69"/>
    </location>
</feature>
<evidence type="ECO:0000256" key="6">
    <source>
        <dbReference type="ARBA" id="ARBA00023136"/>
    </source>
</evidence>
<dbReference type="InterPro" id="IPR003593">
    <property type="entry name" value="AAA+_ATPase"/>
</dbReference>
<accession>A0ABV8CXI9</accession>
<dbReference type="PROSITE" id="PS50893">
    <property type="entry name" value="ABC_TRANSPORTER_2"/>
    <property type="match status" value="1"/>
</dbReference>
<evidence type="ECO:0000313" key="10">
    <source>
        <dbReference type="EMBL" id="MFC3928874.1"/>
    </source>
</evidence>
<comment type="caution">
    <text evidence="10">The sequence shown here is derived from an EMBL/GenBank/DDBJ whole genome shotgun (WGS) entry which is preliminary data.</text>
</comment>
<feature type="domain" description="ABC transmembrane type-1" evidence="9">
    <location>
        <begin position="15"/>
        <end position="296"/>
    </location>
</feature>
<proteinExistence type="predicted"/>
<dbReference type="PANTHER" id="PTHR24221:SF654">
    <property type="entry name" value="ATP-BINDING CASSETTE SUB-FAMILY B MEMBER 6"/>
    <property type="match status" value="1"/>
</dbReference>
<evidence type="ECO:0000256" key="7">
    <source>
        <dbReference type="SAM" id="Phobius"/>
    </source>
</evidence>
<dbReference type="InterPro" id="IPR011527">
    <property type="entry name" value="ABC1_TM_dom"/>
</dbReference>
<evidence type="ECO:0000256" key="4">
    <source>
        <dbReference type="ARBA" id="ARBA00022840"/>
    </source>
</evidence>
<evidence type="ECO:0000256" key="1">
    <source>
        <dbReference type="ARBA" id="ARBA00004651"/>
    </source>
</evidence>
<dbReference type="SMART" id="SM00382">
    <property type="entry name" value="AAA"/>
    <property type="match status" value="1"/>
</dbReference>
<dbReference type="PROSITE" id="PS50929">
    <property type="entry name" value="ABC_TM1F"/>
    <property type="match status" value="1"/>
</dbReference>
<protein>
    <submittedName>
        <fullName evidence="10">ATP-binding cassette domain-containing protein</fullName>
    </submittedName>
</protein>
<dbReference type="InterPro" id="IPR039421">
    <property type="entry name" value="Type_1_exporter"/>
</dbReference>
<evidence type="ECO:0000259" key="9">
    <source>
        <dbReference type="PROSITE" id="PS50929"/>
    </source>
</evidence>
<keyword evidence="5 7" id="KW-1133">Transmembrane helix</keyword>
<keyword evidence="3" id="KW-0547">Nucleotide-binding</keyword>
<feature type="transmembrane region" description="Helical" evidence="7">
    <location>
        <begin position="139"/>
        <end position="165"/>
    </location>
</feature>
<organism evidence="10 11">
    <name type="scientific">Streptococcus caprae</name>
    <dbReference type="NCBI Taxonomy" id="1640501"/>
    <lineage>
        <taxon>Bacteria</taxon>
        <taxon>Bacillati</taxon>
        <taxon>Bacillota</taxon>
        <taxon>Bacilli</taxon>
        <taxon>Lactobacillales</taxon>
        <taxon>Streptococcaceae</taxon>
        <taxon>Streptococcus</taxon>
    </lineage>
</organism>
<dbReference type="Proteomes" id="UP001595807">
    <property type="component" value="Unassembled WGS sequence"/>
</dbReference>
<dbReference type="Pfam" id="PF00005">
    <property type="entry name" value="ABC_tran"/>
    <property type="match status" value="1"/>
</dbReference>
<comment type="subcellular location">
    <subcellularLocation>
        <location evidence="1">Cell membrane</location>
        <topology evidence="1">Multi-pass membrane protein</topology>
    </subcellularLocation>
</comment>
<evidence type="ECO:0000313" key="11">
    <source>
        <dbReference type="Proteomes" id="UP001595807"/>
    </source>
</evidence>
<feature type="transmembrane region" description="Helical" evidence="7">
    <location>
        <begin position="15"/>
        <end position="38"/>
    </location>
</feature>
<evidence type="ECO:0000256" key="5">
    <source>
        <dbReference type="ARBA" id="ARBA00022989"/>
    </source>
</evidence>
<name>A0ABV8CXI9_9STRE</name>
<evidence type="ECO:0000256" key="3">
    <source>
        <dbReference type="ARBA" id="ARBA00022741"/>
    </source>
</evidence>
<dbReference type="GO" id="GO:0005524">
    <property type="term" value="F:ATP binding"/>
    <property type="evidence" value="ECO:0007669"/>
    <property type="project" value="UniProtKB-KW"/>
</dbReference>
<keyword evidence="4 10" id="KW-0067">ATP-binding</keyword>
<reference evidence="11" key="1">
    <citation type="journal article" date="2019" name="Int. J. Syst. Evol. Microbiol.">
        <title>The Global Catalogue of Microorganisms (GCM) 10K type strain sequencing project: providing services to taxonomists for standard genome sequencing and annotation.</title>
        <authorList>
            <consortium name="The Broad Institute Genomics Platform"/>
            <consortium name="The Broad Institute Genome Sequencing Center for Infectious Disease"/>
            <person name="Wu L."/>
            <person name="Ma J."/>
        </authorList>
    </citation>
    <scope>NUCLEOTIDE SEQUENCE [LARGE SCALE GENOMIC DNA]</scope>
    <source>
        <strain evidence="11">CCUG 67170</strain>
    </source>
</reference>
<dbReference type="SUPFAM" id="SSF90123">
    <property type="entry name" value="ABC transporter transmembrane region"/>
    <property type="match status" value="1"/>
</dbReference>
<dbReference type="Gene3D" id="1.20.1560.10">
    <property type="entry name" value="ABC transporter type 1, transmembrane domain"/>
    <property type="match status" value="1"/>
</dbReference>
<dbReference type="EMBL" id="JBHRZV010000052">
    <property type="protein sequence ID" value="MFC3928874.1"/>
    <property type="molecule type" value="Genomic_DNA"/>
</dbReference>
<keyword evidence="2 7" id="KW-0812">Transmembrane</keyword>
<keyword evidence="11" id="KW-1185">Reference proteome</keyword>
<dbReference type="InterPro" id="IPR027417">
    <property type="entry name" value="P-loop_NTPase"/>
</dbReference>
<gene>
    <name evidence="10" type="ORF">ACFORF_09945</name>
</gene>
<dbReference type="RefSeq" id="WP_380427804.1">
    <property type="nucleotide sequence ID" value="NZ_JBHRZV010000052.1"/>
</dbReference>
<dbReference type="PANTHER" id="PTHR24221">
    <property type="entry name" value="ATP-BINDING CASSETTE SUB-FAMILY B"/>
    <property type="match status" value="1"/>
</dbReference>
<evidence type="ECO:0000256" key="2">
    <source>
        <dbReference type="ARBA" id="ARBA00022692"/>
    </source>
</evidence>
<dbReference type="Gene3D" id="3.40.50.300">
    <property type="entry name" value="P-loop containing nucleotide triphosphate hydrolases"/>
    <property type="match status" value="1"/>
</dbReference>